<dbReference type="AlphaFoldDB" id="A0AA88AV91"/>
<dbReference type="InterPro" id="IPR002156">
    <property type="entry name" value="RNaseH_domain"/>
</dbReference>
<protein>
    <recommendedName>
        <fullName evidence="1">RNase H type-1 domain-containing protein</fullName>
    </recommendedName>
</protein>
<proteinExistence type="predicted"/>
<evidence type="ECO:0000259" key="1">
    <source>
        <dbReference type="Pfam" id="PF13456"/>
    </source>
</evidence>
<evidence type="ECO:0000313" key="3">
    <source>
        <dbReference type="Proteomes" id="UP001187192"/>
    </source>
</evidence>
<dbReference type="Proteomes" id="UP001187192">
    <property type="component" value="Unassembled WGS sequence"/>
</dbReference>
<name>A0AA88AV91_FICCA</name>
<gene>
    <name evidence="2" type="ORF">TIFTF001_023860</name>
</gene>
<comment type="caution">
    <text evidence="2">The sequence shown here is derived from an EMBL/GenBank/DDBJ whole genome shotgun (WGS) entry which is preliminary data.</text>
</comment>
<evidence type="ECO:0000313" key="2">
    <source>
        <dbReference type="EMBL" id="GMN54733.1"/>
    </source>
</evidence>
<dbReference type="EMBL" id="BTGU01000053">
    <property type="protein sequence ID" value="GMN54733.1"/>
    <property type="molecule type" value="Genomic_DNA"/>
</dbReference>
<dbReference type="GO" id="GO:0003676">
    <property type="term" value="F:nucleic acid binding"/>
    <property type="evidence" value="ECO:0007669"/>
    <property type="project" value="InterPro"/>
</dbReference>
<dbReference type="GO" id="GO:0004523">
    <property type="term" value="F:RNA-DNA hybrid ribonuclease activity"/>
    <property type="evidence" value="ECO:0007669"/>
    <property type="project" value="InterPro"/>
</dbReference>
<dbReference type="Pfam" id="PF13456">
    <property type="entry name" value="RVT_3"/>
    <property type="match status" value="1"/>
</dbReference>
<sequence length="128" mass="14223">MQRSIRLGGGQLWSLKLPSKCCEGVESVWHSLWECPSAMEVQRGARIFLLAWLGLFGGMFGDFQQCFKLEVPVEEVGIGALIRDSEGMVVAGFARRVTSLFSSHIVEYIALWEGLSFAQDLGLQIEIV</sequence>
<organism evidence="2 3">
    <name type="scientific">Ficus carica</name>
    <name type="common">Common fig</name>
    <dbReference type="NCBI Taxonomy" id="3494"/>
    <lineage>
        <taxon>Eukaryota</taxon>
        <taxon>Viridiplantae</taxon>
        <taxon>Streptophyta</taxon>
        <taxon>Embryophyta</taxon>
        <taxon>Tracheophyta</taxon>
        <taxon>Spermatophyta</taxon>
        <taxon>Magnoliopsida</taxon>
        <taxon>eudicotyledons</taxon>
        <taxon>Gunneridae</taxon>
        <taxon>Pentapetalae</taxon>
        <taxon>rosids</taxon>
        <taxon>fabids</taxon>
        <taxon>Rosales</taxon>
        <taxon>Moraceae</taxon>
        <taxon>Ficeae</taxon>
        <taxon>Ficus</taxon>
    </lineage>
</organism>
<accession>A0AA88AV91</accession>
<keyword evidence="3" id="KW-1185">Reference proteome</keyword>
<reference evidence="2" key="1">
    <citation type="submission" date="2023-07" db="EMBL/GenBank/DDBJ databases">
        <title>draft genome sequence of fig (Ficus carica).</title>
        <authorList>
            <person name="Takahashi T."/>
            <person name="Nishimura K."/>
        </authorList>
    </citation>
    <scope>NUCLEOTIDE SEQUENCE</scope>
</reference>
<feature type="domain" description="RNase H type-1" evidence="1">
    <location>
        <begin position="77"/>
        <end position="124"/>
    </location>
</feature>